<keyword evidence="4" id="KW-1185">Reference proteome</keyword>
<evidence type="ECO:0000313" key="3">
    <source>
        <dbReference type="EMBL" id="KAH9832893.1"/>
    </source>
</evidence>
<reference evidence="3 4" key="1">
    <citation type="journal article" date="2021" name="Environ. Microbiol.">
        <title>Gene family expansions and transcriptome signatures uncover fungal adaptations to wood decay.</title>
        <authorList>
            <person name="Hage H."/>
            <person name="Miyauchi S."/>
            <person name="Viragh M."/>
            <person name="Drula E."/>
            <person name="Min B."/>
            <person name="Chaduli D."/>
            <person name="Navarro D."/>
            <person name="Favel A."/>
            <person name="Norest M."/>
            <person name="Lesage-Meessen L."/>
            <person name="Balint B."/>
            <person name="Merenyi Z."/>
            <person name="de Eugenio L."/>
            <person name="Morin E."/>
            <person name="Martinez A.T."/>
            <person name="Baldrian P."/>
            <person name="Stursova M."/>
            <person name="Martinez M.J."/>
            <person name="Novotny C."/>
            <person name="Magnuson J.K."/>
            <person name="Spatafora J.W."/>
            <person name="Maurice S."/>
            <person name="Pangilinan J."/>
            <person name="Andreopoulos W."/>
            <person name="LaButti K."/>
            <person name="Hundley H."/>
            <person name="Na H."/>
            <person name="Kuo A."/>
            <person name="Barry K."/>
            <person name="Lipzen A."/>
            <person name="Henrissat B."/>
            <person name="Riley R."/>
            <person name="Ahrendt S."/>
            <person name="Nagy L.G."/>
            <person name="Grigoriev I.V."/>
            <person name="Martin F."/>
            <person name="Rosso M.N."/>
        </authorList>
    </citation>
    <scope>NUCLEOTIDE SEQUENCE [LARGE SCALE GENOMIC DNA]</scope>
    <source>
        <strain evidence="3 4">CIRM-BRFM 1785</strain>
    </source>
</reference>
<organism evidence="3 4">
    <name type="scientific">Rhodofomes roseus</name>
    <dbReference type="NCBI Taxonomy" id="34475"/>
    <lineage>
        <taxon>Eukaryota</taxon>
        <taxon>Fungi</taxon>
        <taxon>Dikarya</taxon>
        <taxon>Basidiomycota</taxon>
        <taxon>Agaricomycotina</taxon>
        <taxon>Agaricomycetes</taxon>
        <taxon>Polyporales</taxon>
        <taxon>Rhodofomes</taxon>
    </lineage>
</organism>
<feature type="region of interest" description="Disordered" evidence="1">
    <location>
        <begin position="118"/>
        <end position="158"/>
    </location>
</feature>
<dbReference type="RefSeq" id="XP_047775659.1">
    <property type="nucleotide sequence ID" value="XM_047917246.1"/>
</dbReference>
<feature type="transmembrane region" description="Helical" evidence="2">
    <location>
        <begin position="44"/>
        <end position="72"/>
    </location>
</feature>
<evidence type="ECO:0008006" key="5">
    <source>
        <dbReference type="Google" id="ProtNLM"/>
    </source>
</evidence>
<evidence type="ECO:0000256" key="1">
    <source>
        <dbReference type="SAM" id="MobiDB-lite"/>
    </source>
</evidence>
<feature type="compositionally biased region" description="Polar residues" evidence="1">
    <location>
        <begin position="222"/>
        <end position="238"/>
    </location>
</feature>
<dbReference type="GeneID" id="71997978"/>
<feature type="compositionally biased region" description="Low complexity" evidence="1">
    <location>
        <begin position="118"/>
        <end position="130"/>
    </location>
</feature>
<name>A0ABQ8K6V4_9APHY</name>
<dbReference type="Proteomes" id="UP000814176">
    <property type="component" value="Unassembled WGS sequence"/>
</dbReference>
<gene>
    <name evidence="3" type="ORF">C8Q71DRAFT_243037</name>
</gene>
<feature type="compositionally biased region" description="Basic and acidic residues" evidence="1">
    <location>
        <begin position="365"/>
        <end position="385"/>
    </location>
</feature>
<sequence>MRLCKATRRTVVSISILYTKVQPYVAYFHWFRSDMNMFLTVARIVVPAVAGAAMASVGFILSVFGAIAHALVSTFLDLPPEEQHRRVEPKLLVPTLHSRNASTASLYSLALSHDSDSVTQTTSETVSSEQAARAAIEKESLDDVPPPPSPSISRSSSKIVASGSNLLQLSKEAIIRSHSPVRRIASQIQEDRKKRRATRKSTSPPHIIIALPPSLTPIPSADPSTPSLSEQQSMASHSSDAESPRPKVCRSVTSPATSVTSPKKKWLPRRQHSTPPQRPPPLPRTDPYQAPYFFPTPLSPEAADYVRQVRISRGSTTVGGTTFEQRKACEPGSIVVGGPAHARSRETSIDGRLDGIAESAAVEVAGEREKDAETEGKESREEGPRKQPRLPSRRLSWHPVTEEPASMLLQEERPSVPRSTGSDSVPNSPTSFLRKSRSLLRAPQPLTPSSAISEANVAAKGRSRSGPSASPDAREGPRARIGKKFSLLEKIHHRRSYSGDKAT</sequence>
<feature type="compositionally biased region" description="Polar residues" evidence="1">
    <location>
        <begin position="417"/>
        <end position="433"/>
    </location>
</feature>
<feature type="region of interest" description="Disordered" evidence="1">
    <location>
        <begin position="330"/>
        <end position="503"/>
    </location>
</feature>
<keyword evidence="2" id="KW-1133">Transmembrane helix</keyword>
<feature type="compositionally biased region" description="Basic residues" evidence="1">
    <location>
        <begin position="386"/>
        <end position="396"/>
    </location>
</feature>
<evidence type="ECO:0000256" key="2">
    <source>
        <dbReference type="SAM" id="Phobius"/>
    </source>
</evidence>
<dbReference type="EMBL" id="JADCUA010000020">
    <property type="protein sequence ID" value="KAH9832893.1"/>
    <property type="molecule type" value="Genomic_DNA"/>
</dbReference>
<accession>A0ABQ8K6V4</accession>
<proteinExistence type="predicted"/>
<keyword evidence="2" id="KW-0812">Transmembrane</keyword>
<keyword evidence="2" id="KW-0472">Membrane</keyword>
<feature type="compositionally biased region" description="Basic residues" evidence="1">
    <location>
        <begin position="262"/>
        <end position="272"/>
    </location>
</feature>
<comment type="caution">
    <text evidence="3">The sequence shown here is derived from an EMBL/GenBank/DDBJ whole genome shotgun (WGS) entry which is preliminary data.</text>
</comment>
<feature type="compositionally biased region" description="Basic and acidic residues" evidence="1">
    <location>
        <begin position="343"/>
        <end position="355"/>
    </location>
</feature>
<evidence type="ECO:0000313" key="4">
    <source>
        <dbReference type="Proteomes" id="UP000814176"/>
    </source>
</evidence>
<feature type="compositionally biased region" description="Low complexity" evidence="1">
    <location>
        <begin position="251"/>
        <end position="261"/>
    </location>
</feature>
<feature type="region of interest" description="Disordered" evidence="1">
    <location>
        <begin position="184"/>
        <end position="299"/>
    </location>
</feature>
<protein>
    <recommendedName>
        <fullName evidence="5">Transmembrane protein</fullName>
    </recommendedName>
</protein>